<evidence type="ECO:0000313" key="2">
    <source>
        <dbReference type="EMBL" id="MFC6869928.1"/>
    </source>
</evidence>
<reference evidence="3" key="1">
    <citation type="journal article" date="2019" name="Int. J. Syst. Evol. Microbiol.">
        <title>The Global Catalogue of Microorganisms (GCM) 10K type strain sequencing project: providing services to taxonomists for standard genome sequencing and annotation.</title>
        <authorList>
            <consortium name="The Broad Institute Genomics Platform"/>
            <consortium name="The Broad Institute Genome Sequencing Center for Infectious Disease"/>
            <person name="Wu L."/>
            <person name="Ma J."/>
        </authorList>
    </citation>
    <scope>NUCLEOTIDE SEQUENCE [LARGE SCALE GENOMIC DNA]</scope>
    <source>
        <strain evidence="3">KCTC 32255</strain>
    </source>
</reference>
<dbReference type="NCBIfam" id="TIGR00481">
    <property type="entry name" value="YbhB/YbcL family Raf kinase inhibitor-like protein"/>
    <property type="match status" value="1"/>
</dbReference>
<organism evidence="2 3">
    <name type="scientific">Haloechinothrix salitolerans</name>
    <dbReference type="NCBI Taxonomy" id="926830"/>
    <lineage>
        <taxon>Bacteria</taxon>
        <taxon>Bacillati</taxon>
        <taxon>Actinomycetota</taxon>
        <taxon>Actinomycetes</taxon>
        <taxon>Pseudonocardiales</taxon>
        <taxon>Pseudonocardiaceae</taxon>
        <taxon>Haloechinothrix</taxon>
    </lineage>
</organism>
<dbReference type="InterPro" id="IPR008914">
    <property type="entry name" value="PEBP"/>
</dbReference>
<dbReference type="CDD" id="cd00865">
    <property type="entry name" value="PEBP_bact_arch"/>
    <property type="match status" value="1"/>
</dbReference>
<dbReference type="EMBL" id="JBHSXX010000001">
    <property type="protein sequence ID" value="MFC6869928.1"/>
    <property type="molecule type" value="Genomic_DNA"/>
</dbReference>
<dbReference type="GO" id="GO:0004860">
    <property type="term" value="F:protein kinase inhibitor activity"/>
    <property type="evidence" value="ECO:0007669"/>
    <property type="project" value="UniProtKB-KW"/>
</dbReference>
<sequence>MPEQVTRTDDAETTGEADEIAELELISPEFDDDGALPERFSYARHNLSPPLLWSGVPEEAAELVLLCEDIDAPIGTFVHWVVKDIEPDVDGVDEADMPRGGIAGRNGFGAPGWSGPHPPAGDDPHRYLFQVYAVDRSLRLRMDANAADVRTAMAGHVLARGTLVGRFAR</sequence>
<keyword evidence="2" id="KW-0649">Protein kinase inhibitor</keyword>
<proteinExistence type="inferred from homology"/>
<dbReference type="SUPFAM" id="SSF49777">
    <property type="entry name" value="PEBP-like"/>
    <property type="match status" value="1"/>
</dbReference>
<evidence type="ECO:0000256" key="1">
    <source>
        <dbReference type="ARBA" id="ARBA00007120"/>
    </source>
</evidence>
<dbReference type="Pfam" id="PF01161">
    <property type="entry name" value="PBP"/>
    <property type="match status" value="1"/>
</dbReference>
<dbReference type="PANTHER" id="PTHR30289:SF1">
    <property type="entry name" value="PEBP (PHOSPHATIDYLETHANOLAMINE-BINDING PROTEIN) FAMILY PROTEIN"/>
    <property type="match status" value="1"/>
</dbReference>
<dbReference type="InterPro" id="IPR036610">
    <property type="entry name" value="PEBP-like_sf"/>
</dbReference>
<comment type="similarity">
    <text evidence="1">Belongs to the UPF0098 family.</text>
</comment>
<dbReference type="InterPro" id="IPR005247">
    <property type="entry name" value="YbhB_YbcL/LppC-like"/>
</dbReference>
<comment type="caution">
    <text evidence="2">The sequence shown here is derived from an EMBL/GenBank/DDBJ whole genome shotgun (WGS) entry which is preliminary data.</text>
</comment>
<name>A0ABW2C5Y7_9PSEU</name>
<dbReference type="Proteomes" id="UP001596337">
    <property type="component" value="Unassembled WGS sequence"/>
</dbReference>
<dbReference type="RefSeq" id="WP_345404040.1">
    <property type="nucleotide sequence ID" value="NZ_BAABLA010000116.1"/>
</dbReference>
<protein>
    <submittedName>
        <fullName evidence="2">YbhB/YbcL family Raf kinase inhibitor-like protein</fullName>
    </submittedName>
</protein>
<accession>A0ABW2C5Y7</accession>
<gene>
    <name evidence="2" type="ORF">ACFQGD_22555</name>
</gene>
<keyword evidence="3" id="KW-1185">Reference proteome</keyword>
<dbReference type="Gene3D" id="3.90.280.10">
    <property type="entry name" value="PEBP-like"/>
    <property type="match status" value="1"/>
</dbReference>
<dbReference type="PANTHER" id="PTHR30289">
    <property type="entry name" value="UNCHARACTERIZED PROTEIN YBCL-RELATED"/>
    <property type="match status" value="1"/>
</dbReference>
<evidence type="ECO:0000313" key="3">
    <source>
        <dbReference type="Proteomes" id="UP001596337"/>
    </source>
</evidence>